<evidence type="ECO:0000256" key="1">
    <source>
        <dbReference type="ARBA" id="ARBA00022737"/>
    </source>
</evidence>
<protein>
    <submittedName>
        <fullName evidence="6">Tetratricopeptide repeat protein</fullName>
    </submittedName>
</protein>
<dbReference type="InterPro" id="IPR011990">
    <property type="entry name" value="TPR-like_helical_dom_sf"/>
</dbReference>
<evidence type="ECO:0000259" key="5">
    <source>
        <dbReference type="Pfam" id="PF25063"/>
    </source>
</evidence>
<name>A0A395LXP9_9BACT</name>
<dbReference type="Gene3D" id="1.25.40.10">
    <property type="entry name" value="Tetratricopeptide repeat domain"/>
    <property type="match status" value="3"/>
</dbReference>
<comment type="caution">
    <text evidence="6">The sequence shown here is derived from an EMBL/GenBank/DDBJ whole genome shotgun (WGS) entry which is preliminary data.</text>
</comment>
<sequence length="394" mass="45104">MKALLFVLTFALSCSTAFSQVPSFVKSMIQRKEYDRAIAELQRLCKENPNNIEAFYVLGNVYYEKAQNDKRAEDYRMATENYRKVLSMKSSEKQAAVFQLQAENTIRTMWAIVFNDGVSAFNEAVQDKNPETRKLRMDTAIAKFQLAIEIEPDSMQVYLPLARGYIVEGQYAKAEPVLREYLKKNPDEVDAYTLLDYALEKQDKFSEAIQVLEDLVKRGKATPDIYNRLMVAYIRGNRIADAERILDKVLENPTPDTKKTAVPLLRYLAQVLADSGKYEAAIYQIKRALDLDPTVSDAAYNYAVYNIQYVDKLRKAYEDSIIAASKKSKKKPKIPEYTGGIPYYERALAVLRPAAERENTKQYWRLMAKLYALLGRNAESKEALNRVNSAKEDS</sequence>
<dbReference type="PANTHER" id="PTHR45586">
    <property type="entry name" value="TPR REPEAT-CONTAINING PROTEIN PA4667"/>
    <property type="match status" value="1"/>
</dbReference>
<feature type="chain" id="PRO_5017287507" evidence="4">
    <location>
        <begin position="20"/>
        <end position="394"/>
    </location>
</feature>
<dbReference type="SMART" id="SM00028">
    <property type="entry name" value="TPR"/>
    <property type="match status" value="5"/>
</dbReference>
<reference evidence="6 7" key="1">
    <citation type="journal article" date="2011" name="ISME J.">
        <title>Community ecology of hot spring cyanobacterial mats: predominant populations and their functional potential.</title>
        <authorList>
            <person name="Klatt C.G."/>
            <person name="Wood J.M."/>
            <person name="Rusch D.B."/>
            <person name="Bateson M.M."/>
            <person name="Hamamura N."/>
            <person name="Heidelberg J.F."/>
            <person name="Grossman A.R."/>
            <person name="Bhaya D."/>
            <person name="Cohan F.M."/>
            <person name="Kuhl M."/>
            <person name="Bryant D.A."/>
            <person name="Ward D.M."/>
        </authorList>
    </citation>
    <scope>NUCLEOTIDE SEQUENCE [LARGE SCALE GENOMIC DNA]</scope>
    <source>
        <strain evidence="6">OS</strain>
    </source>
</reference>
<dbReference type="Pfam" id="PF25063">
    <property type="entry name" value="ARM_TT21_C"/>
    <property type="match status" value="1"/>
</dbReference>
<dbReference type="InterPro" id="IPR056834">
    <property type="entry name" value="ARM_TT21_C"/>
</dbReference>
<dbReference type="InterPro" id="IPR051012">
    <property type="entry name" value="CellSynth/LPSAsmb/PSIAsmb"/>
</dbReference>
<evidence type="ECO:0000313" key="7">
    <source>
        <dbReference type="Proteomes" id="UP000266389"/>
    </source>
</evidence>
<evidence type="ECO:0000256" key="3">
    <source>
        <dbReference type="PROSITE-ProRule" id="PRU00339"/>
    </source>
</evidence>
<dbReference type="SUPFAM" id="SSF48452">
    <property type="entry name" value="TPR-like"/>
    <property type="match status" value="1"/>
</dbReference>
<dbReference type="Proteomes" id="UP000266389">
    <property type="component" value="Unassembled WGS sequence"/>
</dbReference>
<keyword evidence="1" id="KW-0677">Repeat</keyword>
<feature type="repeat" description="TPR" evidence="3">
    <location>
        <begin position="155"/>
        <end position="188"/>
    </location>
</feature>
<evidence type="ECO:0000256" key="4">
    <source>
        <dbReference type="SAM" id="SignalP"/>
    </source>
</evidence>
<dbReference type="EMBL" id="PHFL01000067">
    <property type="protein sequence ID" value="RFM23332.1"/>
    <property type="molecule type" value="Genomic_DNA"/>
</dbReference>
<dbReference type="Pfam" id="PF13414">
    <property type="entry name" value="TPR_11"/>
    <property type="match status" value="1"/>
</dbReference>
<dbReference type="AlphaFoldDB" id="A0A395LXP9"/>
<feature type="domain" description="Tetratricopeptide repeat protein 21A/21B C-terminal ARM" evidence="5">
    <location>
        <begin position="139"/>
        <end position="256"/>
    </location>
</feature>
<feature type="repeat" description="TPR" evidence="3">
    <location>
        <begin position="262"/>
        <end position="295"/>
    </location>
</feature>
<keyword evidence="4" id="KW-0732">Signal</keyword>
<organism evidence="6 7">
    <name type="scientific">Candidatus Thermochlorobacter aerophilus</name>
    <dbReference type="NCBI Taxonomy" id="1868324"/>
    <lineage>
        <taxon>Bacteria</taxon>
        <taxon>Pseudomonadati</taxon>
        <taxon>Chlorobiota</taxon>
        <taxon>Chlorobiia</taxon>
        <taxon>Chlorobiales</taxon>
        <taxon>Candidatus Thermochlorobacteriaceae</taxon>
        <taxon>Candidatus Thermochlorobacter</taxon>
    </lineage>
</organism>
<evidence type="ECO:0000256" key="2">
    <source>
        <dbReference type="ARBA" id="ARBA00022803"/>
    </source>
</evidence>
<evidence type="ECO:0000313" key="6">
    <source>
        <dbReference type="EMBL" id="RFM23332.1"/>
    </source>
</evidence>
<dbReference type="PANTHER" id="PTHR45586:SF1">
    <property type="entry name" value="LIPOPOLYSACCHARIDE ASSEMBLY PROTEIN B"/>
    <property type="match status" value="1"/>
</dbReference>
<proteinExistence type="predicted"/>
<dbReference type="PROSITE" id="PS50005">
    <property type="entry name" value="TPR"/>
    <property type="match status" value="2"/>
</dbReference>
<feature type="signal peptide" evidence="4">
    <location>
        <begin position="1"/>
        <end position="19"/>
    </location>
</feature>
<keyword evidence="2 3" id="KW-0802">TPR repeat</keyword>
<dbReference type="InterPro" id="IPR019734">
    <property type="entry name" value="TPR_rpt"/>
</dbReference>
<accession>A0A395LXP9</accession>
<gene>
    <name evidence="6" type="ORF">D0433_11750</name>
</gene>